<name>A0ABY5D5N3_9ACTN</name>
<proteinExistence type="predicted"/>
<gene>
    <name evidence="2" type="ORF">NE857_25080</name>
</gene>
<dbReference type="RefSeq" id="WP_254417933.1">
    <property type="nucleotide sequence ID" value="NZ_BAAAJB010000035.1"/>
</dbReference>
<protein>
    <recommendedName>
        <fullName evidence="4">CopG family transcriptional regulator</fullName>
    </recommendedName>
</protein>
<evidence type="ECO:0000313" key="2">
    <source>
        <dbReference type="EMBL" id="USY18549.1"/>
    </source>
</evidence>
<evidence type="ECO:0000256" key="1">
    <source>
        <dbReference type="SAM" id="MobiDB-lite"/>
    </source>
</evidence>
<dbReference type="EMBL" id="CP099837">
    <property type="protein sequence ID" value="USY18549.1"/>
    <property type="molecule type" value="Genomic_DNA"/>
</dbReference>
<evidence type="ECO:0008006" key="4">
    <source>
        <dbReference type="Google" id="ProtNLM"/>
    </source>
</evidence>
<feature type="region of interest" description="Disordered" evidence="1">
    <location>
        <begin position="18"/>
        <end position="41"/>
    </location>
</feature>
<organism evidence="2 3">
    <name type="scientific">Nocardiopsis exhalans</name>
    <dbReference type="NCBI Taxonomy" id="163604"/>
    <lineage>
        <taxon>Bacteria</taxon>
        <taxon>Bacillati</taxon>
        <taxon>Actinomycetota</taxon>
        <taxon>Actinomycetes</taxon>
        <taxon>Streptosporangiales</taxon>
        <taxon>Nocardiopsidaceae</taxon>
        <taxon>Nocardiopsis</taxon>
    </lineage>
</organism>
<reference evidence="2" key="1">
    <citation type="submission" date="2022-06" db="EMBL/GenBank/DDBJ databases">
        <authorList>
            <person name="Ping M."/>
        </authorList>
    </citation>
    <scope>NUCLEOTIDE SEQUENCE</scope>
    <source>
        <strain evidence="2">JCM11759T</strain>
    </source>
</reference>
<evidence type="ECO:0000313" key="3">
    <source>
        <dbReference type="Proteomes" id="UP001055940"/>
    </source>
</evidence>
<keyword evidence="3" id="KW-1185">Reference proteome</keyword>
<accession>A0ABY5D5N3</accession>
<sequence length="110" mass="11761">MSRDQLVTLAQALRELGGAVPEPVPSGAREDSSFSGGRARKISVSMPEDLSAAVQQRVGRGEFSKYVTEAVAQRLESDLLAELVGLLDEEHGEVPEDLVAEAEGAWPDVE</sequence>
<dbReference type="Proteomes" id="UP001055940">
    <property type="component" value="Chromosome"/>
</dbReference>